<gene>
    <name evidence="2" type="ORF">C1H46_044447</name>
</gene>
<dbReference type="AlphaFoldDB" id="A0A540K738"/>
<feature type="region of interest" description="Disordered" evidence="1">
    <location>
        <begin position="1"/>
        <end position="20"/>
    </location>
</feature>
<reference evidence="2 3" key="1">
    <citation type="journal article" date="2019" name="G3 (Bethesda)">
        <title>Sequencing of a Wild Apple (Malus baccata) Genome Unravels the Differences Between Cultivated and Wild Apple Species Regarding Disease Resistance and Cold Tolerance.</title>
        <authorList>
            <person name="Chen X."/>
        </authorList>
    </citation>
    <scope>NUCLEOTIDE SEQUENCE [LARGE SCALE GENOMIC DNA]</scope>
    <source>
        <strain evidence="3">cv. Shandingzi</strain>
        <tissue evidence="2">Leaves</tissue>
    </source>
</reference>
<feature type="compositionally biased region" description="Acidic residues" evidence="1">
    <location>
        <begin position="67"/>
        <end position="76"/>
    </location>
</feature>
<evidence type="ECO:0000313" key="2">
    <source>
        <dbReference type="EMBL" id="TQD70020.1"/>
    </source>
</evidence>
<proteinExistence type="predicted"/>
<dbReference type="Proteomes" id="UP000315295">
    <property type="component" value="Unassembled WGS sequence"/>
</dbReference>
<evidence type="ECO:0000313" key="3">
    <source>
        <dbReference type="Proteomes" id="UP000315295"/>
    </source>
</evidence>
<dbReference type="STRING" id="106549.A0A540K738"/>
<feature type="region of interest" description="Disordered" evidence="1">
    <location>
        <begin position="41"/>
        <end position="88"/>
    </location>
</feature>
<evidence type="ECO:0000256" key="1">
    <source>
        <dbReference type="SAM" id="MobiDB-lite"/>
    </source>
</evidence>
<comment type="caution">
    <text evidence="2">The sequence shown here is derived from an EMBL/GenBank/DDBJ whole genome shotgun (WGS) entry which is preliminary data.</text>
</comment>
<keyword evidence="3" id="KW-1185">Reference proteome</keyword>
<protein>
    <submittedName>
        <fullName evidence="2">Uncharacterized protein</fullName>
    </submittedName>
</protein>
<sequence>MFFRKQLFGNMKRKKKAKDNEIAESLRGSLHKFFSTKNESVENLRENNVGEESQNVVGESHDHENNSDLEENVGDESQDHENGGGGDVNLNVDGDHIGVEENIESPAPIFHLNIYDPRVWDGLNVEMRYLLVEKGPIRETNIIYPKDKLCRKFSSHYYD</sequence>
<organism evidence="2 3">
    <name type="scientific">Malus baccata</name>
    <name type="common">Siberian crab apple</name>
    <name type="synonym">Pyrus baccata</name>
    <dbReference type="NCBI Taxonomy" id="106549"/>
    <lineage>
        <taxon>Eukaryota</taxon>
        <taxon>Viridiplantae</taxon>
        <taxon>Streptophyta</taxon>
        <taxon>Embryophyta</taxon>
        <taxon>Tracheophyta</taxon>
        <taxon>Spermatophyta</taxon>
        <taxon>Magnoliopsida</taxon>
        <taxon>eudicotyledons</taxon>
        <taxon>Gunneridae</taxon>
        <taxon>Pentapetalae</taxon>
        <taxon>rosids</taxon>
        <taxon>fabids</taxon>
        <taxon>Rosales</taxon>
        <taxon>Rosaceae</taxon>
        <taxon>Amygdaloideae</taxon>
        <taxon>Maleae</taxon>
        <taxon>Malus</taxon>
    </lineage>
</organism>
<accession>A0A540K738</accession>
<name>A0A540K738_MALBA</name>
<dbReference type="EMBL" id="VIEB01002093">
    <property type="protein sequence ID" value="TQD70020.1"/>
    <property type="molecule type" value="Genomic_DNA"/>
</dbReference>